<accession>A0A9P4VKR4</accession>
<reference evidence="1" key="1">
    <citation type="journal article" date="2020" name="Stud. Mycol.">
        <title>101 Dothideomycetes genomes: a test case for predicting lifestyles and emergence of pathogens.</title>
        <authorList>
            <person name="Haridas S."/>
            <person name="Albert R."/>
            <person name="Binder M."/>
            <person name="Bloem J."/>
            <person name="Labutti K."/>
            <person name="Salamov A."/>
            <person name="Andreopoulos B."/>
            <person name="Baker S."/>
            <person name="Barry K."/>
            <person name="Bills G."/>
            <person name="Bluhm B."/>
            <person name="Cannon C."/>
            <person name="Castanera R."/>
            <person name="Culley D."/>
            <person name="Daum C."/>
            <person name="Ezra D."/>
            <person name="Gonzalez J."/>
            <person name="Henrissat B."/>
            <person name="Kuo A."/>
            <person name="Liang C."/>
            <person name="Lipzen A."/>
            <person name="Lutzoni F."/>
            <person name="Magnuson J."/>
            <person name="Mondo S."/>
            <person name="Nolan M."/>
            <person name="Ohm R."/>
            <person name="Pangilinan J."/>
            <person name="Park H.-J."/>
            <person name="Ramirez L."/>
            <person name="Alfaro M."/>
            <person name="Sun H."/>
            <person name="Tritt A."/>
            <person name="Yoshinaga Y."/>
            <person name="Zwiers L.-H."/>
            <person name="Turgeon B."/>
            <person name="Goodwin S."/>
            <person name="Spatafora J."/>
            <person name="Crous P."/>
            <person name="Grigoriev I."/>
        </authorList>
    </citation>
    <scope>NUCLEOTIDE SEQUENCE</scope>
    <source>
        <strain evidence="1">CBS 101060</strain>
    </source>
</reference>
<keyword evidence="2" id="KW-1185">Reference proteome</keyword>
<evidence type="ECO:0000313" key="1">
    <source>
        <dbReference type="EMBL" id="KAF2834763.1"/>
    </source>
</evidence>
<protein>
    <submittedName>
        <fullName evidence="1">Uncharacterized protein</fullName>
    </submittedName>
</protein>
<proteinExistence type="predicted"/>
<dbReference type="Proteomes" id="UP000799429">
    <property type="component" value="Unassembled WGS sequence"/>
</dbReference>
<comment type="caution">
    <text evidence="1">The sequence shown here is derived from an EMBL/GenBank/DDBJ whole genome shotgun (WGS) entry which is preliminary data.</text>
</comment>
<sequence length="182" mass="21105">MLPIQVQLHILSFTVSWPKMDLGNGKVIFLADRVSASTVPDEHAHYRQYPRTDPPVGHALHYHGLIRTAEHARPRACALVIDLEIRYSLGTENQIEDVVMKIPSHGFQQIRWLYLDFGRDFFEGDLPERCTGLGLKGLVGPIQKRGRRDVFTNVLNYETLNYDHALEFQFVTTPNYYRRWIL</sequence>
<organism evidence="1 2">
    <name type="scientific">Patellaria atrata CBS 101060</name>
    <dbReference type="NCBI Taxonomy" id="1346257"/>
    <lineage>
        <taxon>Eukaryota</taxon>
        <taxon>Fungi</taxon>
        <taxon>Dikarya</taxon>
        <taxon>Ascomycota</taxon>
        <taxon>Pezizomycotina</taxon>
        <taxon>Dothideomycetes</taxon>
        <taxon>Dothideomycetes incertae sedis</taxon>
        <taxon>Patellariales</taxon>
        <taxon>Patellariaceae</taxon>
        <taxon>Patellaria</taxon>
    </lineage>
</organism>
<dbReference type="EMBL" id="MU006115">
    <property type="protein sequence ID" value="KAF2834763.1"/>
    <property type="molecule type" value="Genomic_DNA"/>
</dbReference>
<dbReference type="AlphaFoldDB" id="A0A9P4VKR4"/>
<name>A0A9P4VKR4_9PEZI</name>
<evidence type="ECO:0000313" key="2">
    <source>
        <dbReference type="Proteomes" id="UP000799429"/>
    </source>
</evidence>
<gene>
    <name evidence="1" type="ORF">M501DRAFT_1035123</name>
</gene>